<evidence type="ECO:0000256" key="5">
    <source>
        <dbReference type="ARBA" id="ARBA00022533"/>
    </source>
</evidence>
<comment type="cofactor">
    <cofactor evidence="1">
        <name>Mg(2+)</name>
        <dbReference type="ChEBI" id="CHEBI:18420"/>
    </cofactor>
</comment>
<comment type="caution">
    <text evidence="15">The sequence shown here is derived from an EMBL/GenBank/DDBJ whole genome shotgun (WGS) entry which is preliminary data.</text>
</comment>
<dbReference type="PANTHER" id="PTHR32315:SF4">
    <property type="entry name" value="URACIL PHOSPHORIBOSYLTRANSFERASE, CHLOROPLASTIC"/>
    <property type="match status" value="1"/>
</dbReference>
<keyword evidence="6 15" id="KW-0328">Glycosyltransferase</keyword>
<protein>
    <recommendedName>
        <fullName evidence="12 13">Uracil phosphoribosyltransferase</fullName>
        <ecNumber evidence="4 13">2.4.2.9</ecNumber>
    </recommendedName>
</protein>
<evidence type="ECO:0000256" key="13">
    <source>
        <dbReference type="NCBIfam" id="TIGR01091"/>
    </source>
</evidence>
<evidence type="ECO:0000256" key="10">
    <source>
        <dbReference type="ARBA" id="ARBA00052919"/>
    </source>
</evidence>
<dbReference type="GO" id="GO:0005525">
    <property type="term" value="F:GTP binding"/>
    <property type="evidence" value="ECO:0007669"/>
    <property type="project" value="UniProtKB-KW"/>
</dbReference>
<accession>A0A7W9SUT8</accession>
<dbReference type="GO" id="GO:0006223">
    <property type="term" value="P:uracil salvage"/>
    <property type="evidence" value="ECO:0007669"/>
    <property type="project" value="InterPro"/>
</dbReference>
<dbReference type="NCBIfam" id="TIGR01091">
    <property type="entry name" value="upp"/>
    <property type="match status" value="1"/>
</dbReference>
<dbReference type="EC" id="2.4.2.9" evidence="4 13"/>
<evidence type="ECO:0000256" key="3">
    <source>
        <dbReference type="ARBA" id="ARBA00009516"/>
    </source>
</evidence>
<evidence type="ECO:0000256" key="2">
    <source>
        <dbReference type="ARBA" id="ARBA00005180"/>
    </source>
</evidence>
<reference evidence="15 16" key="1">
    <citation type="submission" date="2020-08" db="EMBL/GenBank/DDBJ databases">
        <title>Genomic Encyclopedia of Type Strains, Phase IV (KMG-IV): sequencing the most valuable type-strain genomes for metagenomic binning, comparative biology and taxonomic classification.</title>
        <authorList>
            <person name="Goeker M."/>
        </authorList>
    </citation>
    <scope>NUCLEOTIDE SEQUENCE [LARGE SCALE GENOMIC DNA]</scope>
    <source>
        <strain evidence="15 16">DSM 23562</strain>
    </source>
</reference>
<name>A0A7W9SUT8_ARMRO</name>
<dbReference type="RefSeq" id="WP_184202376.1">
    <property type="nucleotide sequence ID" value="NZ_JACHGW010000004.1"/>
</dbReference>
<dbReference type="GO" id="GO:0044206">
    <property type="term" value="P:UMP salvage"/>
    <property type="evidence" value="ECO:0007669"/>
    <property type="project" value="UniProtKB-UniPathway"/>
</dbReference>
<dbReference type="NCBIfam" id="NF001097">
    <property type="entry name" value="PRK00129.1"/>
    <property type="match status" value="1"/>
</dbReference>
<organism evidence="15 16">
    <name type="scientific">Armatimonas rosea</name>
    <dbReference type="NCBI Taxonomy" id="685828"/>
    <lineage>
        <taxon>Bacteria</taxon>
        <taxon>Bacillati</taxon>
        <taxon>Armatimonadota</taxon>
        <taxon>Armatimonadia</taxon>
        <taxon>Armatimonadales</taxon>
        <taxon>Armatimonadaceae</taxon>
        <taxon>Armatimonas</taxon>
    </lineage>
</organism>
<sequence length="206" mass="21722">MAIHLCSHPLAQHLLTGLRSTETNPQHFRPLARRLTTLLALEATADLPTMASPITTPLEPMEGQVLAHGIVVIPILRAGLAMLEPFLELFPDVSVGYIGLERDHATAVAASYYCKLPQVQGCTTLVVDPMLATGGSAGQAIDHVKAAGATDVRLVCVVAAPEGVAAVEAAHPDVPIYAAALDRELNAKKYICPGLGDFGDRLYGTL</sequence>
<comment type="pathway">
    <text evidence="2">Pyrimidine metabolism; UMP biosynthesis via salvage pathway; UMP from uracil: step 1/1.</text>
</comment>
<dbReference type="PANTHER" id="PTHR32315">
    <property type="entry name" value="ADENINE PHOSPHORIBOSYLTRANSFERASE"/>
    <property type="match status" value="1"/>
</dbReference>
<evidence type="ECO:0000256" key="7">
    <source>
        <dbReference type="ARBA" id="ARBA00022679"/>
    </source>
</evidence>
<evidence type="ECO:0000256" key="4">
    <source>
        <dbReference type="ARBA" id="ARBA00011894"/>
    </source>
</evidence>
<dbReference type="GO" id="GO:0005737">
    <property type="term" value="C:cytoplasm"/>
    <property type="evidence" value="ECO:0007669"/>
    <property type="project" value="UniProtKB-ARBA"/>
</dbReference>
<dbReference type="Proteomes" id="UP000520814">
    <property type="component" value="Unassembled WGS sequence"/>
</dbReference>
<feature type="domain" description="Phosphoribosyltransferase" evidence="14">
    <location>
        <begin position="7"/>
        <end position="205"/>
    </location>
</feature>
<comment type="similarity">
    <text evidence="3">Belongs to the UPRTase family.</text>
</comment>
<evidence type="ECO:0000313" key="16">
    <source>
        <dbReference type="Proteomes" id="UP000520814"/>
    </source>
</evidence>
<evidence type="ECO:0000256" key="8">
    <source>
        <dbReference type="ARBA" id="ARBA00022741"/>
    </source>
</evidence>
<dbReference type="FunFam" id="3.40.50.2020:FF:000003">
    <property type="entry name" value="Uracil phosphoribosyltransferase"/>
    <property type="match status" value="1"/>
</dbReference>
<dbReference type="CDD" id="cd06223">
    <property type="entry name" value="PRTases_typeI"/>
    <property type="match status" value="1"/>
</dbReference>
<keyword evidence="16" id="KW-1185">Reference proteome</keyword>
<evidence type="ECO:0000256" key="11">
    <source>
        <dbReference type="ARBA" id="ARBA00056901"/>
    </source>
</evidence>
<dbReference type="UniPathway" id="UPA00574">
    <property type="reaction ID" value="UER00636"/>
</dbReference>
<keyword evidence="5" id="KW-0021">Allosteric enzyme</keyword>
<dbReference type="AlphaFoldDB" id="A0A7W9SUT8"/>
<evidence type="ECO:0000256" key="6">
    <source>
        <dbReference type="ARBA" id="ARBA00022676"/>
    </source>
</evidence>
<proteinExistence type="inferred from homology"/>
<dbReference type="SUPFAM" id="SSF53271">
    <property type="entry name" value="PRTase-like"/>
    <property type="match status" value="1"/>
</dbReference>
<dbReference type="GO" id="GO:0004845">
    <property type="term" value="F:uracil phosphoribosyltransferase activity"/>
    <property type="evidence" value="ECO:0007669"/>
    <property type="project" value="UniProtKB-UniRule"/>
</dbReference>
<comment type="function">
    <text evidence="11">Catalyzes the conversion of uracil and 5-phospho-alpha-D-ribose 1-diphosphate (PRPP) to UMP and diphosphate.</text>
</comment>
<keyword evidence="7 15" id="KW-0808">Transferase</keyword>
<dbReference type="InterPro" id="IPR005765">
    <property type="entry name" value="UPRT"/>
</dbReference>
<keyword evidence="9" id="KW-0342">GTP-binding</keyword>
<evidence type="ECO:0000313" key="15">
    <source>
        <dbReference type="EMBL" id="MBB6052765.1"/>
    </source>
</evidence>
<evidence type="ECO:0000259" key="14">
    <source>
        <dbReference type="Pfam" id="PF14681"/>
    </source>
</evidence>
<evidence type="ECO:0000256" key="1">
    <source>
        <dbReference type="ARBA" id="ARBA00001946"/>
    </source>
</evidence>
<dbReference type="Pfam" id="PF14681">
    <property type="entry name" value="UPRTase"/>
    <property type="match status" value="1"/>
</dbReference>
<evidence type="ECO:0000256" key="12">
    <source>
        <dbReference type="ARBA" id="ARBA00072146"/>
    </source>
</evidence>
<gene>
    <name evidence="15" type="ORF">HNQ39_004586</name>
</gene>
<keyword evidence="8" id="KW-0547">Nucleotide-binding</keyword>
<dbReference type="InterPro" id="IPR000836">
    <property type="entry name" value="PRTase_dom"/>
</dbReference>
<dbReference type="InterPro" id="IPR029057">
    <property type="entry name" value="PRTase-like"/>
</dbReference>
<dbReference type="EMBL" id="JACHGW010000004">
    <property type="protein sequence ID" value="MBB6052765.1"/>
    <property type="molecule type" value="Genomic_DNA"/>
</dbReference>
<dbReference type="Gene3D" id="3.40.50.2020">
    <property type="match status" value="1"/>
</dbReference>
<comment type="catalytic activity">
    <reaction evidence="10">
        <text>UMP + diphosphate = 5-phospho-alpha-D-ribose 1-diphosphate + uracil</text>
        <dbReference type="Rhea" id="RHEA:13017"/>
        <dbReference type="ChEBI" id="CHEBI:17568"/>
        <dbReference type="ChEBI" id="CHEBI:33019"/>
        <dbReference type="ChEBI" id="CHEBI:57865"/>
        <dbReference type="ChEBI" id="CHEBI:58017"/>
        <dbReference type="EC" id="2.4.2.9"/>
    </reaction>
</comment>
<dbReference type="InterPro" id="IPR050054">
    <property type="entry name" value="UPRTase/APRTase"/>
</dbReference>
<evidence type="ECO:0000256" key="9">
    <source>
        <dbReference type="ARBA" id="ARBA00023134"/>
    </source>
</evidence>